<gene>
    <name evidence="1" type="ORF">BDR25DRAFT_91460</name>
</gene>
<evidence type="ECO:0000313" key="2">
    <source>
        <dbReference type="Proteomes" id="UP000799755"/>
    </source>
</evidence>
<protein>
    <submittedName>
        <fullName evidence="1">Uncharacterized protein</fullName>
    </submittedName>
</protein>
<organism evidence="1 2">
    <name type="scientific">Lindgomyces ingoldianus</name>
    <dbReference type="NCBI Taxonomy" id="673940"/>
    <lineage>
        <taxon>Eukaryota</taxon>
        <taxon>Fungi</taxon>
        <taxon>Dikarya</taxon>
        <taxon>Ascomycota</taxon>
        <taxon>Pezizomycotina</taxon>
        <taxon>Dothideomycetes</taxon>
        <taxon>Pleosporomycetidae</taxon>
        <taxon>Pleosporales</taxon>
        <taxon>Lindgomycetaceae</taxon>
        <taxon>Lindgomyces</taxon>
    </lineage>
</organism>
<evidence type="ECO:0000313" key="1">
    <source>
        <dbReference type="EMBL" id="KAF2465199.1"/>
    </source>
</evidence>
<keyword evidence="2" id="KW-1185">Reference proteome</keyword>
<sequence>MSLRVLGKVEVCDYLAIILPRFFLGTIPDIIFRFGASVRSRGPLSYRSFPNLQDIYLIVPCVLIAYTSPLSPVSFPSMSNVVMLHHCASLGIGRQHWDPDIKSCLYALLILPFSVSILIFSVIVHAYIMLDGC</sequence>
<dbReference type="Proteomes" id="UP000799755">
    <property type="component" value="Unassembled WGS sequence"/>
</dbReference>
<reference evidence="1" key="1">
    <citation type="journal article" date="2020" name="Stud. Mycol.">
        <title>101 Dothideomycetes genomes: a test case for predicting lifestyles and emergence of pathogens.</title>
        <authorList>
            <person name="Haridas S."/>
            <person name="Albert R."/>
            <person name="Binder M."/>
            <person name="Bloem J."/>
            <person name="Labutti K."/>
            <person name="Salamov A."/>
            <person name="Andreopoulos B."/>
            <person name="Baker S."/>
            <person name="Barry K."/>
            <person name="Bills G."/>
            <person name="Bluhm B."/>
            <person name="Cannon C."/>
            <person name="Castanera R."/>
            <person name="Culley D."/>
            <person name="Daum C."/>
            <person name="Ezra D."/>
            <person name="Gonzalez J."/>
            <person name="Henrissat B."/>
            <person name="Kuo A."/>
            <person name="Liang C."/>
            <person name="Lipzen A."/>
            <person name="Lutzoni F."/>
            <person name="Magnuson J."/>
            <person name="Mondo S."/>
            <person name="Nolan M."/>
            <person name="Ohm R."/>
            <person name="Pangilinan J."/>
            <person name="Park H.-J."/>
            <person name="Ramirez L."/>
            <person name="Alfaro M."/>
            <person name="Sun H."/>
            <person name="Tritt A."/>
            <person name="Yoshinaga Y."/>
            <person name="Zwiers L.-H."/>
            <person name="Turgeon B."/>
            <person name="Goodwin S."/>
            <person name="Spatafora J."/>
            <person name="Crous P."/>
            <person name="Grigoriev I."/>
        </authorList>
    </citation>
    <scope>NUCLEOTIDE SEQUENCE</scope>
    <source>
        <strain evidence="1">ATCC 200398</strain>
    </source>
</reference>
<dbReference type="EMBL" id="MU003531">
    <property type="protein sequence ID" value="KAF2465199.1"/>
    <property type="molecule type" value="Genomic_DNA"/>
</dbReference>
<proteinExistence type="predicted"/>
<accession>A0ACB6QDY7</accession>
<comment type="caution">
    <text evidence="1">The sequence shown here is derived from an EMBL/GenBank/DDBJ whole genome shotgun (WGS) entry which is preliminary data.</text>
</comment>
<name>A0ACB6QDY7_9PLEO</name>